<evidence type="ECO:0000256" key="3">
    <source>
        <dbReference type="ARBA" id="ARBA00023163"/>
    </source>
</evidence>
<keyword evidence="2" id="KW-0238">DNA-binding</keyword>
<dbReference type="Gene3D" id="1.10.10.10">
    <property type="entry name" value="Winged helix-like DNA-binding domain superfamily/Winged helix DNA-binding domain"/>
    <property type="match status" value="1"/>
</dbReference>
<keyword evidence="3" id="KW-0804">Transcription</keyword>
<dbReference type="PROSITE" id="PS51118">
    <property type="entry name" value="HTH_HXLR"/>
    <property type="match status" value="1"/>
</dbReference>
<feature type="domain" description="HTH hxlR-type" evidence="4">
    <location>
        <begin position="11"/>
        <end position="110"/>
    </location>
</feature>
<gene>
    <name evidence="5" type="ORF">SAMN02745134_00916</name>
</gene>
<dbReference type="InterPro" id="IPR002577">
    <property type="entry name" value="HTH_HxlR"/>
</dbReference>
<keyword evidence="6" id="KW-1185">Reference proteome</keyword>
<protein>
    <submittedName>
        <fullName evidence="5">Transcriptional regulator, HxlR family</fullName>
    </submittedName>
</protein>
<accession>A0A1W1X6Z2</accession>
<dbReference type="Pfam" id="PF01638">
    <property type="entry name" value="HxlR"/>
    <property type="match status" value="1"/>
</dbReference>
<dbReference type="InterPro" id="IPR036390">
    <property type="entry name" value="WH_DNA-bd_sf"/>
</dbReference>
<dbReference type="OrthoDB" id="9791143at2"/>
<evidence type="ECO:0000259" key="4">
    <source>
        <dbReference type="PROSITE" id="PS51118"/>
    </source>
</evidence>
<evidence type="ECO:0000313" key="5">
    <source>
        <dbReference type="EMBL" id="SMC19716.1"/>
    </source>
</evidence>
<sequence length="120" mass="14025">MKKWSIDEGKCPISYTLAAVGGRWKWLILYKLFQNKVLRYGEIKRNMPSITHKMLSQQLKELEATKLINRKEYYQIPPKVEYSLTEKGQTLIPILMLMSEWGANNKADECAKNNDDKLNC</sequence>
<proteinExistence type="predicted"/>
<evidence type="ECO:0000256" key="1">
    <source>
        <dbReference type="ARBA" id="ARBA00023015"/>
    </source>
</evidence>
<dbReference type="EMBL" id="FWXH01000002">
    <property type="protein sequence ID" value="SMC19716.1"/>
    <property type="molecule type" value="Genomic_DNA"/>
</dbReference>
<name>A0A1W1X6Z2_9CLOT</name>
<dbReference type="PANTHER" id="PTHR33204">
    <property type="entry name" value="TRANSCRIPTIONAL REGULATOR, MARR FAMILY"/>
    <property type="match status" value="1"/>
</dbReference>
<reference evidence="5 6" key="1">
    <citation type="submission" date="2017-04" db="EMBL/GenBank/DDBJ databases">
        <authorList>
            <person name="Afonso C.L."/>
            <person name="Miller P.J."/>
            <person name="Scott M.A."/>
            <person name="Spackman E."/>
            <person name="Goraichik I."/>
            <person name="Dimitrov K.M."/>
            <person name="Suarez D.L."/>
            <person name="Swayne D.E."/>
        </authorList>
    </citation>
    <scope>NUCLEOTIDE SEQUENCE [LARGE SCALE GENOMIC DNA]</scope>
    <source>
        <strain evidence="5 6">DSM 12555</strain>
    </source>
</reference>
<dbReference type="InterPro" id="IPR036388">
    <property type="entry name" value="WH-like_DNA-bd_sf"/>
</dbReference>
<dbReference type="AlphaFoldDB" id="A0A1W1X6Z2"/>
<evidence type="ECO:0000313" key="6">
    <source>
        <dbReference type="Proteomes" id="UP000192468"/>
    </source>
</evidence>
<organism evidence="5 6">
    <name type="scientific">Clostridium acidisoli DSM 12555</name>
    <dbReference type="NCBI Taxonomy" id="1121291"/>
    <lineage>
        <taxon>Bacteria</taxon>
        <taxon>Bacillati</taxon>
        <taxon>Bacillota</taxon>
        <taxon>Clostridia</taxon>
        <taxon>Eubacteriales</taxon>
        <taxon>Clostridiaceae</taxon>
        <taxon>Clostridium</taxon>
    </lineage>
</organism>
<dbReference type="GO" id="GO:0003677">
    <property type="term" value="F:DNA binding"/>
    <property type="evidence" value="ECO:0007669"/>
    <property type="project" value="UniProtKB-KW"/>
</dbReference>
<dbReference type="Proteomes" id="UP000192468">
    <property type="component" value="Unassembled WGS sequence"/>
</dbReference>
<dbReference type="SUPFAM" id="SSF46785">
    <property type="entry name" value="Winged helix' DNA-binding domain"/>
    <property type="match status" value="1"/>
</dbReference>
<evidence type="ECO:0000256" key="2">
    <source>
        <dbReference type="ARBA" id="ARBA00023125"/>
    </source>
</evidence>
<dbReference type="STRING" id="1121291.SAMN02745134_00916"/>
<dbReference type="PANTHER" id="PTHR33204:SF29">
    <property type="entry name" value="TRANSCRIPTIONAL REGULATOR"/>
    <property type="match status" value="1"/>
</dbReference>
<keyword evidence="1" id="KW-0805">Transcription regulation</keyword>
<dbReference type="RefSeq" id="WP_084114137.1">
    <property type="nucleotide sequence ID" value="NZ_FWXH01000002.1"/>
</dbReference>